<protein>
    <submittedName>
        <fullName evidence="1">Uncharacterized protein</fullName>
    </submittedName>
</protein>
<comment type="caution">
    <text evidence="1">The sequence shown here is derived from an EMBL/GenBank/DDBJ whole genome shotgun (WGS) entry which is preliminary data.</text>
</comment>
<reference evidence="1" key="1">
    <citation type="journal article" date="2015" name="Nature">
        <title>Complex archaea that bridge the gap between prokaryotes and eukaryotes.</title>
        <authorList>
            <person name="Spang A."/>
            <person name="Saw J.H."/>
            <person name="Jorgensen S.L."/>
            <person name="Zaremba-Niedzwiedzka K."/>
            <person name="Martijn J."/>
            <person name="Lind A.E."/>
            <person name="van Eijk R."/>
            <person name="Schleper C."/>
            <person name="Guy L."/>
            <person name="Ettema T.J."/>
        </authorList>
    </citation>
    <scope>NUCLEOTIDE SEQUENCE</scope>
</reference>
<sequence length="22" mass="2399">MKVLGLDVSTKSTGWFITKPSC</sequence>
<dbReference type="AlphaFoldDB" id="A0A0F9DMI6"/>
<feature type="non-terminal residue" evidence="1">
    <location>
        <position position="22"/>
    </location>
</feature>
<evidence type="ECO:0000313" key="1">
    <source>
        <dbReference type="EMBL" id="KKL62884.1"/>
    </source>
</evidence>
<proteinExistence type="predicted"/>
<gene>
    <name evidence="1" type="ORF">LCGC14_2180710</name>
</gene>
<dbReference type="EMBL" id="LAZR01028351">
    <property type="protein sequence ID" value="KKL62884.1"/>
    <property type="molecule type" value="Genomic_DNA"/>
</dbReference>
<name>A0A0F9DMI6_9ZZZZ</name>
<organism evidence="1">
    <name type="scientific">marine sediment metagenome</name>
    <dbReference type="NCBI Taxonomy" id="412755"/>
    <lineage>
        <taxon>unclassified sequences</taxon>
        <taxon>metagenomes</taxon>
        <taxon>ecological metagenomes</taxon>
    </lineage>
</organism>
<accession>A0A0F9DMI6</accession>